<dbReference type="Pfam" id="PF18924">
    <property type="entry name" value="DUF5674"/>
    <property type="match status" value="1"/>
</dbReference>
<evidence type="ECO:0000313" key="2">
    <source>
        <dbReference type="Proteomes" id="UP000177310"/>
    </source>
</evidence>
<accession>A0A1G1YIJ6</accession>
<gene>
    <name evidence="1" type="ORF">A3J59_04980</name>
</gene>
<name>A0A1G1YIJ6_9BACT</name>
<evidence type="ECO:0000313" key="1">
    <source>
        <dbReference type="EMBL" id="OGY51646.1"/>
    </source>
</evidence>
<dbReference type="Proteomes" id="UP000177310">
    <property type="component" value="Unassembled WGS sequence"/>
</dbReference>
<comment type="caution">
    <text evidence="1">The sequence shown here is derived from an EMBL/GenBank/DDBJ whole genome shotgun (WGS) entry which is preliminary data.</text>
</comment>
<dbReference type="AlphaFoldDB" id="A0A1G1YIJ6"/>
<dbReference type="STRING" id="1797542.A3J59_04980"/>
<organism evidence="1 2">
    <name type="scientific">Candidatus Buchananbacteria bacterium RIFCSPHIGHO2_02_FULL_56_16</name>
    <dbReference type="NCBI Taxonomy" id="1797542"/>
    <lineage>
        <taxon>Bacteria</taxon>
        <taxon>Candidatus Buchananiibacteriota</taxon>
    </lineage>
</organism>
<dbReference type="InterPro" id="IPR043731">
    <property type="entry name" value="DUF5674"/>
</dbReference>
<proteinExistence type="predicted"/>
<reference evidence="1 2" key="1">
    <citation type="journal article" date="2016" name="Nat. Commun.">
        <title>Thousands of microbial genomes shed light on interconnected biogeochemical processes in an aquifer system.</title>
        <authorList>
            <person name="Anantharaman K."/>
            <person name="Brown C.T."/>
            <person name="Hug L.A."/>
            <person name="Sharon I."/>
            <person name="Castelle C.J."/>
            <person name="Probst A.J."/>
            <person name="Thomas B.C."/>
            <person name="Singh A."/>
            <person name="Wilkins M.J."/>
            <person name="Karaoz U."/>
            <person name="Brodie E.L."/>
            <person name="Williams K.H."/>
            <person name="Hubbard S.S."/>
            <person name="Banfield J.F."/>
        </authorList>
    </citation>
    <scope>NUCLEOTIDE SEQUENCE [LARGE SCALE GENOMIC DNA]</scope>
</reference>
<dbReference type="EMBL" id="MHIL01000017">
    <property type="protein sequence ID" value="OGY51646.1"/>
    <property type="molecule type" value="Genomic_DNA"/>
</dbReference>
<protein>
    <submittedName>
        <fullName evidence="1">Uncharacterized protein</fullName>
    </submittedName>
</protein>
<sequence>MRLITKSILLDEVKLAAQARFGDMVKAVVDIEKNVIALGGELHADEEALLLQNGSKQENLWGINLYVDLPWPEMVEFDSMINIRPRQNNRTRSIEDLTVRSRVLSVVSKIITL</sequence>